<proteinExistence type="inferred from homology"/>
<dbReference type="EMBL" id="CP000308">
    <property type="protein sequence ID" value="ABG13161.1"/>
    <property type="molecule type" value="Genomic_DNA"/>
</dbReference>
<dbReference type="KEGG" id="ypa:YPA_1194"/>
<feature type="transmembrane region" description="Helical" evidence="10">
    <location>
        <begin position="237"/>
        <end position="261"/>
    </location>
</feature>
<gene>
    <name evidence="11" type="ordered locus">YPA_1194</name>
</gene>
<dbReference type="InterPro" id="IPR006303">
    <property type="entry name" value="FliR"/>
</dbReference>
<evidence type="ECO:0000256" key="4">
    <source>
        <dbReference type="ARBA" id="ARBA00022475"/>
    </source>
</evidence>
<feature type="transmembrane region" description="Helical" evidence="10">
    <location>
        <begin position="69"/>
        <end position="87"/>
    </location>
</feature>
<comment type="subcellular location">
    <subcellularLocation>
        <location evidence="10">Cell membrane</location>
        <topology evidence="10">Multi-pass membrane protein</topology>
    </subcellularLocation>
    <subcellularLocation>
        <location evidence="10">Bacterial flagellum basal body</location>
    </subcellularLocation>
</comment>
<comment type="similarity">
    <text evidence="2 10">Belongs to the FliR/MopE/SpaR family.</text>
</comment>
<dbReference type="GO" id="GO:0005886">
    <property type="term" value="C:plasma membrane"/>
    <property type="evidence" value="ECO:0007669"/>
    <property type="project" value="UniProtKB-SubCell"/>
</dbReference>
<evidence type="ECO:0000256" key="3">
    <source>
        <dbReference type="ARBA" id="ARBA00021717"/>
    </source>
</evidence>
<evidence type="ECO:0000313" key="12">
    <source>
        <dbReference type="Proteomes" id="UP000001971"/>
    </source>
</evidence>
<dbReference type="Pfam" id="PF01311">
    <property type="entry name" value="Bac_export_1"/>
    <property type="match status" value="1"/>
</dbReference>
<evidence type="ECO:0000256" key="10">
    <source>
        <dbReference type="RuleBase" id="RU362071"/>
    </source>
</evidence>
<name>A0A0H2Y5U3_YERPA</name>
<accession>A0A0H2Y5U3</accession>
<evidence type="ECO:0000256" key="2">
    <source>
        <dbReference type="ARBA" id="ARBA00009772"/>
    </source>
</evidence>
<comment type="function">
    <text evidence="1 10">Role in flagellar biosynthesis.</text>
</comment>
<dbReference type="PANTHER" id="PTHR30065:SF8">
    <property type="entry name" value="FLAGELLAR BIOSYNTHETIC PROTEIN FLIR"/>
    <property type="match status" value="1"/>
</dbReference>
<evidence type="ECO:0000256" key="1">
    <source>
        <dbReference type="ARBA" id="ARBA00002578"/>
    </source>
</evidence>
<evidence type="ECO:0000256" key="7">
    <source>
        <dbReference type="ARBA" id="ARBA00023136"/>
    </source>
</evidence>
<dbReference type="GO" id="GO:0006605">
    <property type="term" value="P:protein targeting"/>
    <property type="evidence" value="ECO:0007669"/>
    <property type="project" value="UniProtKB-UniRule"/>
</dbReference>
<organism evidence="11 12">
    <name type="scientific">Yersinia pestis bv. Antiqua (strain Antiqua)</name>
    <dbReference type="NCBI Taxonomy" id="360102"/>
    <lineage>
        <taxon>Bacteria</taxon>
        <taxon>Pseudomonadati</taxon>
        <taxon>Pseudomonadota</taxon>
        <taxon>Gammaproteobacteria</taxon>
        <taxon>Enterobacterales</taxon>
        <taxon>Yersiniaceae</taxon>
        <taxon>Yersinia</taxon>
    </lineage>
</organism>
<evidence type="ECO:0000256" key="5">
    <source>
        <dbReference type="ARBA" id="ARBA00022692"/>
    </source>
</evidence>
<dbReference type="PRINTS" id="PR00953">
    <property type="entry name" value="TYPE3IMRPROT"/>
</dbReference>
<feature type="transmembrane region" description="Helical" evidence="10">
    <location>
        <begin position="40"/>
        <end position="57"/>
    </location>
</feature>
<dbReference type="GO" id="GO:0044780">
    <property type="term" value="P:bacterial-type flagellum assembly"/>
    <property type="evidence" value="ECO:0007669"/>
    <property type="project" value="UniProtKB-UniRule"/>
</dbReference>
<evidence type="ECO:0000256" key="8">
    <source>
        <dbReference type="ARBA" id="ARBA00023143"/>
    </source>
</evidence>
<evidence type="ECO:0000256" key="9">
    <source>
        <dbReference type="NCBIfam" id="TIGR01400"/>
    </source>
</evidence>
<dbReference type="AlphaFoldDB" id="A0A0H2Y5U3"/>
<reference evidence="11 12" key="1">
    <citation type="journal article" date="2006" name="J. Bacteriol.">
        <title>Complete genome sequence of Yersinia pestis strains Antiqua and Nepal516: evidence of gene reduction in an emerging pathogen.</title>
        <authorList>
            <person name="Chain P.S."/>
            <person name="Hu P."/>
            <person name="Malfatti S.A."/>
            <person name="Radnedge L."/>
            <person name="Larimer F."/>
            <person name="Vergez L.M."/>
            <person name="Worsham P."/>
            <person name="Chu M.C."/>
            <person name="Andersen G.L."/>
        </authorList>
    </citation>
    <scope>NUCLEOTIDE SEQUENCE [LARGE SCALE GENOMIC DNA]</scope>
    <source>
        <strain evidence="11 12">Antiqua</strain>
    </source>
</reference>
<feature type="transmembrane region" description="Helical" evidence="10">
    <location>
        <begin position="152"/>
        <end position="175"/>
    </location>
</feature>
<dbReference type="Proteomes" id="UP000001971">
    <property type="component" value="Chromosome"/>
</dbReference>
<keyword evidence="7 10" id="KW-0472">Membrane</keyword>
<protein>
    <recommendedName>
        <fullName evidence="3 9">Flagellar biosynthetic protein FliR</fullName>
    </recommendedName>
</protein>
<keyword evidence="11" id="KW-0966">Cell projection</keyword>
<feature type="transmembrane region" description="Helical" evidence="10">
    <location>
        <begin position="203"/>
        <end position="225"/>
    </location>
</feature>
<keyword evidence="4 10" id="KW-1003">Cell membrane</keyword>
<dbReference type="NCBIfam" id="TIGR01400">
    <property type="entry name" value="fliR"/>
    <property type="match status" value="1"/>
</dbReference>
<sequence>MDAELDPGLYAQFIHQPAHVDWLAMLSFDTHQLSVWVSQYFWPLVRVLALIGTAPLLSEKQINKKVKIGLGVLITFLIAPSLPPVNIPLFSSAALWVAIQQILIGVALGVTMQFAFAAVRLSGEVIGLQMGLSFATFFDPSGGPNMPVLSRLLNILVTLLFLSFDGHLWLISLLADSFHTLPIQFAPLNGNGFLTLAQSGSMIFMNGLMLALPLITLLLTLNMALGMLNRMTPQLSVFVIGFPLTLTVGIISLGLIMPLLAPFTEHLFSEFFDRLAEVLSGMAN</sequence>
<evidence type="ECO:0000256" key="6">
    <source>
        <dbReference type="ARBA" id="ARBA00022989"/>
    </source>
</evidence>
<keyword evidence="11" id="KW-0969">Cilium</keyword>
<feature type="transmembrane region" description="Helical" evidence="10">
    <location>
        <begin position="93"/>
        <end position="119"/>
    </location>
</feature>
<keyword evidence="8 10" id="KW-0975">Bacterial flagellum</keyword>
<dbReference type="GO" id="GO:0009425">
    <property type="term" value="C:bacterial-type flagellum basal body"/>
    <property type="evidence" value="ECO:0007669"/>
    <property type="project" value="UniProtKB-SubCell"/>
</dbReference>
<keyword evidence="6 10" id="KW-1133">Transmembrane helix</keyword>
<dbReference type="PANTHER" id="PTHR30065">
    <property type="entry name" value="FLAGELLAR BIOSYNTHETIC PROTEIN FLIR"/>
    <property type="match status" value="1"/>
</dbReference>
<evidence type="ECO:0000313" key="11">
    <source>
        <dbReference type="EMBL" id="ABG13161.1"/>
    </source>
</evidence>
<dbReference type="InterPro" id="IPR002010">
    <property type="entry name" value="T3SS_IM_R"/>
</dbReference>
<keyword evidence="11" id="KW-0282">Flagellum</keyword>
<keyword evidence="5 10" id="KW-0812">Transmembrane</keyword>